<dbReference type="NCBIfam" id="TIGR02464">
    <property type="entry name" value="ribofla_fusion"/>
    <property type="match status" value="1"/>
</dbReference>
<feature type="domain" description="NADAR" evidence="1">
    <location>
        <begin position="30"/>
        <end position="161"/>
    </location>
</feature>
<dbReference type="SUPFAM" id="SSF143990">
    <property type="entry name" value="YbiA-like"/>
    <property type="match status" value="1"/>
</dbReference>
<evidence type="ECO:0000259" key="1">
    <source>
        <dbReference type="Pfam" id="PF08719"/>
    </source>
</evidence>
<evidence type="ECO:0000313" key="2">
    <source>
        <dbReference type="EMBL" id="KAJ7722006.1"/>
    </source>
</evidence>
<dbReference type="InterPro" id="IPR012816">
    <property type="entry name" value="NADAR"/>
</dbReference>
<name>A0AAD7HJJ2_9AGAR</name>
<accession>A0AAD7HJJ2</accession>
<reference evidence="2" key="1">
    <citation type="submission" date="2023-03" db="EMBL/GenBank/DDBJ databases">
        <title>Massive genome expansion in bonnet fungi (Mycena s.s.) driven by repeated elements and novel gene families across ecological guilds.</title>
        <authorList>
            <consortium name="Lawrence Berkeley National Laboratory"/>
            <person name="Harder C.B."/>
            <person name="Miyauchi S."/>
            <person name="Viragh M."/>
            <person name="Kuo A."/>
            <person name="Thoen E."/>
            <person name="Andreopoulos B."/>
            <person name="Lu D."/>
            <person name="Skrede I."/>
            <person name="Drula E."/>
            <person name="Henrissat B."/>
            <person name="Morin E."/>
            <person name="Kohler A."/>
            <person name="Barry K."/>
            <person name="LaButti K."/>
            <person name="Morin E."/>
            <person name="Salamov A."/>
            <person name="Lipzen A."/>
            <person name="Mereny Z."/>
            <person name="Hegedus B."/>
            <person name="Baldrian P."/>
            <person name="Stursova M."/>
            <person name="Weitz H."/>
            <person name="Taylor A."/>
            <person name="Grigoriev I.V."/>
            <person name="Nagy L.G."/>
            <person name="Martin F."/>
            <person name="Kauserud H."/>
        </authorList>
    </citation>
    <scope>NUCLEOTIDE SEQUENCE</scope>
    <source>
        <strain evidence="2">CBHHK182m</strain>
    </source>
</reference>
<gene>
    <name evidence="2" type="ORF">B0H16DRAFT_1334929</name>
</gene>
<dbReference type="AlphaFoldDB" id="A0AAD7HJJ2"/>
<dbReference type="CDD" id="cd15457">
    <property type="entry name" value="NADAR"/>
    <property type="match status" value="1"/>
</dbReference>
<comment type="caution">
    <text evidence="2">The sequence shown here is derived from an EMBL/GenBank/DDBJ whole genome shotgun (WGS) entry which is preliminary data.</text>
</comment>
<sequence length="163" mass="18951">PLLEPQRPRQRFLIPLDSQAGDGEYHPFRTRSAHRVKYNGKEYPTAEHLFQALKYLDNRPDIAERIRTISQAPNKAFRYSMTQLKHQHPDWDRIEINGTQMEIANWHKFAQHPELKKQLLATGDMELIHCSGDEYWGLGKDGHSGRNELGKALERVRTGLRGN</sequence>
<proteinExistence type="predicted"/>
<protein>
    <recommendedName>
        <fullName evidence="1">NADAR domain-containing protein</fullName>
    </recommendedName>
</protein>
<dbReference type="EMBL" id="JARKIB010000224">
    <property type="protein sequence ID" value="KAJ7722006.1"/>
    <property type="molecule type" value="Genomic_DNA"/>
</dbReference>
<organism evidence="2 3">
    <name type="scientific">Mycena metata</name>
    <dbReference type="NCBI Taxonomy" id="1033252"/>
    <lineage>
        <taxon>Eukaryota</taxon>
        <taxon>Fungi</taxon>
        <taxon>Dikarya</taxon>
        <taxon>Basidiomycota</taxon>
        <taxon>Agaricomycotina</taxon>
        <taxon>Agaricomycetes</taxon>
        <taxon>Agaricomycetidae</taxon>
        <taxon>Agaricales</taxon>
        <taxon>Marasmiineae</taxon>
        <taxon>Mycenaceae</taxon>
        <taxon>Mycena</taxon>
    </lineage>
</organism>
<dbReference type="Pfam" id="PF08719">
    <property type="entry name" value="NADAR"/>
    <property type="match status" value="1"/>
</dbReference>
<dbReference type="InterPro" id="IPR037238">
    <property type="entry name" value="YbiA-like_sf"/>
</dbReference>
<dbReference type="Proteomes" id="UP001215598">
    <property type="component" value="Unassembled WGS sequence"/>
</dbReference>
<feature type="non-terminal residue" evidence="2">
    <location>
        <position position="1"/>
    </location>
</feature>
<evidence type="ECO:0000313" key="3">
    <source>
        <dbReference type="Proteomes" id="UP001215598"/>
    </source>
</evidence>
<keyword evidence="3" id="KW-1185">Reference proteome</keyword>
<dbReference type="Gene3D" id="1.10.357.40">
    <property type="entry name" value="YbiA-like"/>
    <property type="match status" value="1"/>
</dbReference>